<dbReference type="Pfam" id="PF13385">
    <property type="entry name" value="Laminin_G_3"/>
    <property type="match status" value="1"/>
</dbReference>
<dbReference type="Pfam" id="PF01345">
    <property type="entry name" value="DUF11"/>
    <property type="match status" value="1"/>
</dbReference>
<dbReference type="SUPFAM" id="SSF51445">
    <property type="entry name" value="(Trans)glycosidases"/>
    <property type="match status" value="1"/>
</dbReference>
<proteinExistence type="predicted"/>
<dbReference type="Gene3D" id="2.60.120.200">
    <property type="match status" value="1"/>
</dbReference>
<evidence type="ECO:0000259" key="1">
    <source>
        <dbReference type="Pfam" id="PF01345"/>
    </source>
</evidence>
<dbReference type="Gene3D" id="2.60.40.740">
    <property type="match status" value="1"/>
</dbReference>
<dbReference type="SUPFAM" id="SSF49899">
    <property type="entry name" value="Concanavalin A-like lectins/glucanases"/>
    <property type="match status" value="1"/>
</dbReference>
<dbReference type="PANTHER" id="PTHR34819:SF3">
    <property type="entry name" value="CELL SURFACE PROTEIN"/>
    <property type="match status" value="1"/>
</dbReference>
<protein>
    <recommendedName>
        <fullName evidence="1">DUF11 domain-containing protein</fullName>
    </recommendedName>
</protein>
<accession>A0A1F5DLZ6</accession>
<dbReference type="InterPro" id="IPR047589">
    <property type="entry name" value="DUF11_rpt"/>
</dbReference>
<evidence type="ECO:0000313" key="2">
    <source>
        <dbReference type="EMBL" id="OGD56168.1"/>
    </source>
</evidence>
<dbReference type="Gene3D" id="2.60.120.260">
    <property type="entry name" value="Galactose-binding domain-like"/>
    <property type="match status" value="1"/>
</dbReference>
<dbReference type="Proteomes" id="UP000178764">
    <property type="component" value="Unassembled WGS sequence"/>
</dbReference>
<name>A0A1F5DLZ6_9BACT</name>
<organism evidence="2 3">
    <name type="scientific">Candidatus Berkelbacteria bacterium RBG_13_40_8</name>
    <dbReference type="NCBI Taxonomy" id="1797467"/>
    <lineage>
        <taxon>Bacteria</taxon>
        <taxon>Candidatus Berkelbacteria</taxon>
    </lineage>
</organism>
<dbReference type="AlphaFoldDB" id="A0A1F5DLZ6"/>
<gene>
    <name evidence="2" type="ORF">A2V71_04410</name>
</gene>
<dbReference type="InterPro" id="IPR013320">
    <property type="entry name" value="ConA-like_dom_sf"/>
</dbReference>
<dbReference type="PANTHER" id="PTHR34819">
    <property type="entry name" value="LARGE CYSTEINE-RICH PERIPLASMIC PROTEIN OMCB"/>
    <property type="match status" value="1"/>
</dbReference>
<dbReference type="NCBIfam" id="TIGR01451">
    <property type="entry name" value="B_ant_repeat"/>
    <property type="match status" value="1"/>
</dbReference>
<dbReference type="InterPro" id="IPR051172">
    <property type="entry name" value="Chlamydia_OmcB"/>
</dbReference>
<dbReference type="InterPro" id="IPR017853">
    <property type="entry name" value="GH"/>
</dbReference>
<feature type="domain" description="DUF11" evidence="1">
    <location>
        <begin position="1132"/>
        <end position="1212"/>
    </location>
</feature>
<sequence>MLFLVFLAGAKQGWWKQLKSYADIDSTIDPSSIGLEESIPLSEWHQKNDLFSTNNIQYSTNLPQDSVSSDIIDYNDKVAGDFSFRLAGDKQQIGNLQTKQIPVLPSQKYRLTFWLKVNNRQCYVSNTVKDYDTYALGYDPNIYPPSFLIKENAASSDKVYCGQYNVFINEKNADGENVYPITSAETTPSQEKYYDAEIIKLTAIQGQTTDAPYIYHRDISWFKEEVTFTSNSQTQNMVFAINLFGFMGDFLIDDIQLEQINSFVQDEDLKIPSNDKDMNLVFQDNLETITTSAKFNYDGQNISGFHNSDLNLQLANIGFPAEALADLSITETGEGYAIYENQNLVLSVGADSSMIIKLKQPLNIDVTGVDPTYSFFKNGLIFVRDTNKNTSDPPSLKYGNGFSFMPILGSQDYRQPYIKASNPPSVGSQIIDDWYWDPKITTDDKLDPGYSINYNAQAGDAFLFTIFPPKEFNVQDFCKTRSNAIFYDVSSINDSINHYTANQYSDQYNTVILWNQSYAWTDNFQFEGFDENALPENVKMILGKGAPSDEAGPFLIKEDDANFKNFIQRMHNVGSKVLVYMSPAFFYTSKIGDPTADITDPNQIDSLLSNLKYNLDKYEIDGVYFDGLYRKSPMKNLELMRKTRKLLGDKVFIQHESLNGWFYGNWRNPYTFLQSGFRLPVLDAYADLIWVGESEQADSEDVFLNKFAGKNLSNSSTVLLMENRFPLNLFSNPSYPDISYTFDPGEIDGDNILSQIVKQIDNLGDIYTAFSGDPYISTARGKKWSTNQDTRNYYNSPTYGNFAINNTNPIIDNLDYEDRLNSLCGPYINNDNVCDVSENILDNPADCIQLDSQSTLKKEGDQYQASSQKPLANWIISKREGDDITQTPLFKLHYRADSDILRDVSGYKLDPNYRGFENLPQPVIEDGEKAVRYDRSKNSRIYTYYGNENKKVLDLNNKSISVFTRLKKIVKGGEEDIYQRIFSYDPNFHFIFFYNRLRVYLPGVDKSFENDVIINDGLWHNIGFVYDQDAHTLAFYIDGVQTSIHDVPVDYLEFDPNHNYFNLGSSGRDSLDTFDGFLSEFYIADSALTELQVIEMQESAQKTLSISDPDVIGALPIFSDDSNSYFRPDSTVKTVDRSSASTNDILTYDVEYTNFTGKPITNVTITDNIPSGTEYVPDSASSGGQYSNGTIQWHIDNLDYLETFKVQFQVKVQ</sequence>
<dbReference type="InterPro" id="IPR001434">
    <property type="entry name" value="OmcB-like_DUF11"/>
</dbReference>
<reference evidence="2 3" key="1">
    <citation type="journal article" date="2016" name="Nat. Commun.">
        <title>Thousands of microbial genomes shed light on interconnected biogeochemical processes in an aquifer system.</title>
        <authorList>
            <person name="Anantharaman K."/>
            <person name="Brown C.T."/>
            <person name="Hug L.A."/>
            <person name="Sharon I."/>
            <person name="Castelle C.J."/>
            <person name="Probst A.J."/>
            <person name="Thomas B.C."/>
            <person name="Singh A."/>
            <person name="Wilkins M.J."/>
            <person name="Karaoz U."/>
            <person name="Brodie E.L."/>
            <person name="Williams K.H."/>
            <person name="Hubbard S.S."/>
            <person name="Banfield J.F."/>
        </authorList>
    </citation>
    <scope>NUCLEOTIDE SEQUENCE [LARGE SCALE GENOMIC DNA]</scope>
</reference>
<evidence type="ECO:0000313" key="3">
    <source>
        <dbReference type="Proteomes" id="UP000178764"/>
    </source>
</evidence>
<comment type="caution">
    <text evidence="2">The sequence shown here is derived from an EMBL/GenBank/DDBJ whole genome shotgun (WGS) entry which is preliminary data.</text>
</comment>
<dbReference type="EMBL" id="MEZT01000026">
    <property type="protein sequence ID" value="OGD56168.1"/>
    <property type="molecule type" value="Genomic_DNA"/>
</dbReference>